<dbReference type="NCBIfam" id="NF003768">
    <property type="entry name" value="PRK05365.1"/>
    <property type="match status" value="1"/>
</dbReference>
<dbReference type="RefSeq" id="WP_267218485.1">
    <property type="nucleotide sequence ID" value="NZ_JAPCWC010000001.1"/>
</dbReference>
<dbReference type="PANTHER" id="PTHR43543">
    <property type="entry name" value="MALONIC SEMIALDEHYDE REDUCTASE RUTE-RELATED"/>
    <property type="match status" value="1"/>
</dbReference>
<dbReference type="SUPFAM" id="SSF55469">
    <property type="entry name" value="FMN-dependent nitroreductase-like"/>
    <property type="match status" value="1"/>
</dbReference>
<dbReference type="EC" id="1.1.1.298" evidence="2"/>
<dbReference type="Pfam" id="PF00881">
    <property type="entry name" value="Nitroreductase"/>
    <property type="match status" value="1"/>
</dbReference>
<reference evidence="2 3" key="1">
    <citation type="submission" date="2024-09" db="EMBL/GenBank/DDBJ databases">
        <authorList>
            <person name="Sun Q."/>
            <person name="Mori K."/>
        </authorList>
    </citation>
    <scope>NUCLEOTIDE SEQUENCE [LARGE SCALE GENOMIC DNA]</scope>
    <source>
        <strain evidence="2 3">CICC 11035S</strain>
    </source>
</reference>
<proteinExistence type="predicted"/>
<comment type="caution">
    <text evidence="2">The sequence shown here is derived from an EMBL/GenBank/DDBJ whole genome shotgun (WGS) entry which is preliminary data.</text>
</comment>
<accession>A0ABV6SBQ9</accession>
<dbReference type="Gene3D" id="3.40.109.10">
    <property type="entry name" value="NADH Oxidase"/>
    <property type="match status" value="1"/>
</dbReference>
<gene>
    <name evidence="2" type="ORF">ACFFF8_19025</name>
</gene>
<dbReference type="GO" id="GO:0035527">
    <property type="term" value="F:3-hydroxypropionate dehydrogenase (NADP+) activity"/>
    <property type="evidence" value="ECO:0007669"/>
    <property type="project" value="UniProtKB-EC"/>
</dbReference>
<feature type="domain" description="Nitroreductase" evidence="1">
    <location>
        <begin position="18"/>
        <end position="173"/>
    </location>
</feature>
<dbReference type="InterPro" id="IPR050461">
    <property type="entry name" value="Nitroreductase_HadB/RutE"/>
</dbReference>
<keyword evidence="2" id="KW-0560">Oxidoreductase</keyword>
<keyword evidence="3" id="KW-1185">Reference proteome</keyword>
<evidence type="ECO:0000313" key="3">
    <source>
        <dbReference type="Proteomes" id="UP001589858"/>
    </source>
</evidence>
<sequence length="195" mass="21397">MTTTVPAEALDQIFGAARSNHRFVDRAVDDATLRELYELTKLAPTGFNAQPARYVFVRSEEAKARLAPALSSSNREKTLAAPLNVIVAWDSRFFEHLPALLPGRDVSAFFVEEERIRSAGVFNATLQAAFLIVAARALGLDAGPMTGFDGAALDRAFFPDGRLRSLLVLNLGYGDRSEMRERGPRLAFEEAVQVL</sequence>
<dbReference type="Proteomes" id="UP001589858">
    <property type="component" value="Unassembled WGS sequence"/>
</dbReference>
<dbReference type="PANTHER" id="PTHR43543:SF1">
    <property type="entry name" value="MALONIC SEMIALDEHYDE REDUCTASE RUTE-RELATED"/>
    <property type="match status" value="1"/>
</dbReference>
<organism evidence="2 3">
    <name type="scientific">Novosphingobium clariflavum</name>
    <dbReference type="NCBI Taxonomy" id="2029884"/>
    <lineage>
        <taxon>Bacteria</taxon>
        <taxon>Pseudomonadati</taxon>
        <taxon>Pseudomonadota</taxon>
        <taxon>Alphaproteobacteria</taxon>
        <taxon>Sphingomonadales</taxon>
        <taxon>Sphingomonadaceae</taxon>
        <taxon>Novosphingobium</taxon>
    </lineage>
</organism>
<dbReference type="InterPro" id="IPR029479">
    <property type="entry name" value="Nitroreductase"/>
</dbReference>
<dbReference type="EMBL" id="JBHLTM010000075">
    <property type="protein sequence ID" value="MFC0686681.1"/>
    <property type="molecule type" value="Genomic_DNA"/>
</dbReference>
<evidence type="ECO:0000259" key="1">
    <source>
        <dbReference type="Pfam" id="PF00881"/>
    </source>
</evidence>
<dbReference type="InterPro" id="IPR000415">
    <property type="entry name" value="Nitroreductase-like"/>
</dbReference>
<name>A0ABV6SBQ9_9SPHN</name>
<protein>
    <submittedName>
        <fullName evidence="2">Malonic semialdehyde reductase</fullName>
        <ecNumber evidence="2">1.1.1.298</ecNumber>
    </submittedName>
</protein>
<evidence type="ECO:0000313" key="2">
    <source>
        <dbReference type="EMBL" id="MFC0686681.1"/>
    </source>
</evidence>